<comment type="similarity">
    <text evidence="5">Belongs to the archaeal Rpo11/eukaryotic RPB11/RPC19 RNA polymerase subunit family.</text>
</comment>
<dbReference type="SUPFAM" id="SSF55257">
    <property type="entry name" value="RBP11-like subunits of RNA polymerase"/>
    <property type="match status" value="1"/>
</dbReference>
<evidence type="ECO:0000313" key="7">
    <source>
        <dbReference type="EMBL" id="CAD8253196.1"/>
    </source>
</evidence>
<dbReference type="CDD" id="cd06926">
    <property type="entry name" value="RNAP_II_RPB11"/>
    <property type="match status" value="1"/>
</dbReference>
<protein>
    <recommendedName>
        <fullName evidence="6">DNA-directed RNA polymerase RBP11-like dimerisation domain-containing protein</fullName>
    </recommendedName>
</protein>
<dbReference type="InterPro" id="IPR022905">
    <property type="entry name" value="Rpo11-like"/>
</dbReference>
<dbReference type="GO" id="GO:0003899">
    <property type="term" value="F:DNA-directed RNA polymerase activity"/>
    <property type="evidence" value="ECO:0007669"/>
    <property type="project" value="InterPro"/>
</dbReference>
<feature type="domain" description="DNA-directed RNA polymerase RBP11-like dimerisation" evidence="6">
    <location>
        <begin position="34"/>
        <end position="105"/>
    </location>
</feature>
<accession>A0A7R9U3J4</accession>
<dbReference type="GO" id="GO:0005665">
    <property type="term" value="C:RNA polymerase II, core complex"/>
    <property type="evidence" value="ECO:0007669"/>
    <property type="project" value="InterPro"/>
</dbReference>
<keyword evidence="3" id="KW-0804">Transcription</keyword>
<evidence type="ECO:0000259" key="6">
    <source>
        <dbReference type="Pfam" id="PF13656"/>
    </source>
</evidence>
<evidence type="ECO:0000256" key="1">
    <source>
        <dbReference type="ARBA" id="ARBA00004123"/>
    </source>
</evidence>
<reference evidence="7" key="1">
    <citation type="submission" date="2021-01" db="EMBL/GenBank/DDBJ databases">
        <authorList>
            <person name="Corre E."/>
            <person name="Pelletier E."/>
            <person name="Niang G."/>
            <person name="Scheremetjew M."/>
            <person name="Finn R."/>
            <person name="Kale V."/>
            <person name="Holt S."/>
            <person name="Cochrane G."/>
            <person name="Meng A."/>
            <person name="Brown T."/>
            <person name="Cohen L."/>
        </authorList>
    </citation>
    <scope>NUCLEOTIDE SEQUENCE</scope>
    <source>
        <strain evidence="7">CCMP2078</strain>
    </source>
</reference>
<sequence length="117" mass="13489">MNAPDRSECWTSGYEDEENKVTYQKDTKIPNAGTFTIMREDHTLGNLLRMELLKDQNVRFAGYIAPHPLEHVIKLRVQAADNVTPIRSVTQAVDHLQQQFDTLSKSFESQVHKFKET</sequence>
<dbReference type="GO" id="GO:0006366">
    <property type="term" value="P:transcription by RNA polymerase II"/>
    <property type="evidence" value="ECO:0007669"/>
    <property type="project" value="InterPro"/>
</dbReference>
<dbReference type="EMBL" id="HBEA01003569">
    <property type="protein sequence ID" value="CAD8253196.1"/>
    <property type="molecule type" value="Transcribed_RNA"/>
</dbReference>
<keyword evidence="4" id="KW-0539">Nucleus</keyword>
<dbReference type="InterPro" id="IPR037685">
    <property type="entry name" value="RBP11"/>
</dbReference>
<dbReference type="Gene3D" id="3.30.1360.10">
    <property type="entry name" value="RNA polymerase, RBP11-like subunit"/>
    <property type="match status" value="1"/>
</dbReference>
<dbReference type="InterPro" id="IPR008193">
    <property type="entry name" value="RNA_pol_Rpb11_13-16kDa_CS"/>
</dbReference>
<dbReference type="GO" id="GO:0046983">
    <property type="term" value="F:protein dimerization activity"/>
    <property type="evidence" value="ECO:0007669"/>
    <property type="project" value="InterPro"/>
</dbReference>
<dbReference type="PANTHER" id="PTHR13946">
    <property type="entry name" value="DNA-DIRECTED RNA POLYMERASE I,II,III"/>
    <property type="match status" value="1"/>
</dbReference>
<proteinExistence type="inferred from homology"/>
<name>A0A7R9U3J4_9STRA</name>
<dbReference type="AlphaFoldDB" id="A0A7R9U3J4"/>
<dbReference type="HAMAP" id="MF_00261">
    <property type="entry name" value="RNApol_arch_Rpo11"/>
    <property type="match status" value="1"/>
</dbReference>
<evidence type="ECO:0000256" key="4">
    <source>
        <dbReference type="ARBA" id="ARBA00023242"/>
    </source>
</evidence>
<evidence type="ECO:0000256" key="3">
    <source>
        <dbReference type="ARBA" id="ARBA00023163"/>
    </source>
</evidence>
<evidence type="ECO:0000256" key="5">
    <source>
        <dbReference type="ARBA" id="ARBA00025751"/>
    </source>
</evidence>
<comment type="subcellular location">
    <subcellularLocation>
        <location evidence="1">Nucleus</location>
    </subcellularLocation>
</comment>
<dbReference type="PROSITE" id="PS01154">
    <property type="entry name" value="RNA_POL_L_13KD"/>
    <property type="match status" value="1"/>
</dbReference>
<organism evidence="7">
    <name type="scientific">Pinguiococcus pyrenoidosus</name>
    <dbReference type="NCBI Taxonomy" id="172671"/>
    <lineage>
        <taxon>Eukaryota</taxon>
        <taxon>Sar</taxon>
        <taxon>Stramenopiles</taxon>
        <taxon>Ochrophyta</taxon>
        <taxon>Pinguiophyceae</taxon>
        <taxon>Pinguiochrysidales</taxon>
        <taxon>Pinguiochrysidaceae</taxon>
        <taxon>Pinguiococcus</taxon>
    </lineage>
</organism>
<keyword evidence="2" id="KW-0240">DNA-directed RNA polymerase</keyword>
<gene>
    <name evidence="7" type="ORF">PPYR1160_LOCUS2688</name>
</gene>
<dbReference type="InterPro" id="IPR009025">
    <property type="entry name" value="RBP11-like_dimer"/>
</dbReference>
<evidence type="ECO:0000256" key="2">
    <source>
        <dbReference type="ARBA" id="ARBA00022478"/>
    </source>
</evidence>
<dbReference type="GO" id="GO:0003677">
    <property type="term" value="F:DNA binding"/>
    <property type="evidence" value="ECO:0007669"/>
    <property type="project" value="InterPro"/>
</dbReference>
<dbReference type="Pfam" id="PF13656">
    <property type="entry name" value="RNA_pol_L_2"/>
    <property type="match status" value="1"/>
</dbReference>
<dbReference type="PANTHER" id="PTHR13946:SF16">
    <property type="entry name" value="DNA-DIRECTED RNA POLYMERASE II SUBUNIT RPB11"/>
    <property type="match status" value="1"/>
</dbReference>
<dbReference type="InterPro" id="IPR036603">
    <property type="entry name" value="RBP11-like"/>
</dbReference>